<accession>A0ABS3ATB1</accession>
<reference evidence="1 2" key="1">
    <citation type="submission" date="2021-02" db="EMBL/GenBank/DDBJ databases">
        <title>Activity-based single-cell genomes from oceanic crustal fluid captures similar information to metagenomic and metatranscriptomic surveys with orders of magnitude less sampling.</title>
        <authorList>
            <person name="D'Angelo T.S."/>
            <person name="Orcutt B.N."/>
        </authorList>
    </citation>
    <scope>NUCLEOTIDE SEQUENCE [LARGE SCALE GENOMIC DNA]</scope>
    <source>
        <strain evidence="1">AH-315-G02</strain>
    </source>
</reference>
<evidence type="ECO:0000313" key="2">
    <source>
        <dbReference type="Proteomes" id="UP000717534"/>
    </source>
</evidence>
<dbReference type="Proteomes" id="UP000717534">
    <property type="component" value="Unassembled WGS sequence"/>
</dbReference>
<proteinExistence type="predicted"/>
<comment type="caution">
    <text evidence="1">The sequence shown here is derived from an EMBL/GenBank/DDBJ whole genome shotgun (WGS) entry which is preliminary data.</text>
</comment>
<dbReference type="EMBL" id="JAFITO010000011">
    <property type="protein sequence ID" value="MBN4068345.1"/>
    <property type="molecule type" value="Genomic_DNA"/>
</dbReference>
<gene>
    <name evidence="1" type="ORF">JYU06_02325</name>
</gene>
<protein>
    <recommendedName>
        <fullName evidence="3">Lipoprotein</fullName>
    </recommendedName>
</protein>
<evidence type="ECO:0000313" key="1">
    <source>
        <dbReference type="EMBL" id="MBN4068345.1"/>
    </source>
</evidence>
<evidence type="ECO:0008006" key="3">
    <source>
        <dbReference type="Google" id="ProtNLM"/>
    </source>
</evidence>
<name>A0ABS3ATB1_9BACT</name>
<organism evidence="1 2">
    <name type="scientific">Desulfotalea psychrophila</name>
    <dbReference type="NCBI Taxonomy" id="84980"/>
    <lineage>
        <taxon>Bacteria</taxon>
        <taxon>Pseudomonadati</taxon>
        <taxon>Thermodesulfobacteriota</taxon>
        <taxon>Desulfobulbia</taxon>
        <taxon>Desulfobulbales</taxon>
        <taxon>Desulfocapsaceae</taxon>
        <taxon>Desulfotalea</taxon>
    </lineage>
</organism>
<sequence>MKNEKRENKSFVFGLIIVASIALSGCIGGVDTSSTAMSISGDESYAPLASTIGNYEDIELPVEMKYSNKNSISIRTDSFRGGIIHYKGRVEVHSLKDFIIASMKKNKWKLAGEVSSSHVILAFTKPNKTCMMNIEPNGPLSDTTLTMYVTVDVTASKALNAFGEPIQ</sequence>
<keyword evidence="2" id="KW-1185">Reference proteome</keyword>
<dbReference type="PROSITE" id="PS51257">
    <property type="entry name" value="PROKAR_LIPOPROTEIN"/>
    <property type="match status" value="1"/>
</dbReference>